<keyword evidence="2 6" id="KW-0812">Transmembrane</keyword>
<feature type="transmembrane region" description="Helical" evidence="6">
    <location>
        <begin position="192"/>
        <end position="218"/>
    </location>
</feature>
<dbReference type="EMBL" id="CAFBMW010000057">
    <property type="protein sequence ID" value="CAB4965816.1"/>
    <property type="molecule type" value="Genomic_DNA"/>
</dbReference>
<dbReference type="HAMAP" id="MF_01600">
    <property type="entry name" value="UPF0182"/>
    <property type="match status" value="1"/>
</dbReference>
<protein>
    <submittedName>
        <fullName evidence="7">Unannotated protein</fullName>
    </submittedName>
</protein>
<feature type="transmembrane region" description="Helical" evidence="6">
    <location>
        <begin position="83"/>
        <end position="108"/>
    </location>
</feature>
<dbReference type="PANTHER" id="PTHR39344:SF1">
    <property type="entry name" value="UPF0182 PROTEIN SLL1060"/>
    <property type="match status" value="1"/>
</dbReference>
<feature type="transmembrane region" description="Helical" evidence="6">
    <location>
        <begin position="40"/>
        <end position="63"/>
    </location>
</feature>
<dbReference type="GO" id="GO:0005576">
    <property type="term" value="C:extracellular region"/>
    <property type="evidence" value="ECO:0007669"/>
    <property type="project" value="TreeGrafter"/>
</dbReference>
<evidence type="ECO:0000256" key="2">
    <source>
        <dbReference type="ARBA" id="ARBA00022692"/>
    </source>
</evidence>
<evidence type="ECO:0000256" key="1">
    <source>
        <dbReference type="ARBA" id="ARBA00022475"/>
    </source>
</evidence>
<keyword evidence="1" id="KW-1003">Cell membrane</keyword>
<gene>
    <name evidence="7" type="ORF">UFOPK3662_03762</name>
</gene>
<feature type="transmembrane region" description="Helical" evidence="6">
    <location>
        <begin position="315"/>
        <end position="335"/>
    </location>
</feature>
<dbReference type="GO" id="GO:0016020">
    <property type="term" value="C:membrane"/>
    <property type="evidence" value="ECO:0007669"/>
    <property type="project" value="InterPro"/>
</dbReference>
<dbReference type="PANTHER" id="PTHR39344">
    <property type="entry name" value="UPF0182 PROTEIN SLL1060"/>
    <property type="match status" value="1"/>
</dbReference>
<evidence type="ECO:0000256" key="3">
    <source>
        <dbReference type="ARBA" id="ARBA00022989"/>
    </source>
</evidence>
<dbReference type="Pfam" id="PF03699">
    <property type="entry name" value="UPF0182"/>
    <property type="match status" value="1"/>
</dbReference>
<evidence type="ECO:0000313" key="7">
    <source>
        <dbReference type="EMBL" id="CAB4965816.1"/>
    </source>
</evidence>
<feature type="compositionally biased region" description="Acidic residues" evidence="5">
    <location>
        <begin position="919"/>
        <end position="936"/>
    </location>
</feature>
<name>A0A6J7LBZ7_9ZZZZ</name>
<evidence type="ECO:0000256" key="4">
    <source>
        <dbReference type="ARBA" id="ARBA00023136"/>
    </source>
</evidence>
<evidence type="ECO:0000256" key="5">
    <source>
        <dbReference type="SAM" id="MobiDB-lite"/>
    </source>
</evidence>
<evidence type="ECO:0000256" key="6">
    <source>
        <dbReference type="SAM" id="Phobius"/>
    </source>
</evidence>
<feature type="region of interest" description="Disordered" evidence="5">
    <location>
        <begin position="906"/>
        <end position="960"/>
    </location>
</feature>
<feature type="transmembrane region" description="Helical" evidence="6">
    <location>
        <begin position="286"/>
        <end position="303"/>
    </location>
</feature>
<proteinExistence type="inferred from homology"/>
<accession>A0A6J7LBZ7</accession>
<feature type="transmembrane region" description="Helical" evidence="6">
    <location>
        <begin position="137"/>
        <end position="156"/>
    </location>
</feature>
<dbReference type="AlphaFoldDB" id="A0A6J7LBZ7"/>
<feature type="compositionally biased region" description="Low complexity" evidence="5">
    <location>
        <begin position="1"/>
        <end position="18"/>
    </location>
</feature>
<organism evidence="7">
    <name type="scientific">freshwater metagenome</name>
    <dbReference type="NCBI Taxonomy" id="449393"/>
    <lineage>
        <taxon>unclassified sequences</taxon>
        <taxon>metagenomes</taxon>
        <taxon>ecological metagenomes</taxon>
    </lineage>
</organism>
<reference evidence="7" key="1">
    <citation type="submission" date="2020-05" db="EMBL/GenBank/DDBJ databases">
        <authorList>
            <person name="Chiriac C."/>
            <person name="Salcher M."/>
            <person name="Ghai R."/>
            <person name="Kavagutti S V."/>
        </authorList>
    </citation>
    <scope>NUCLEOTIDE SEQUENCE</scope>
</reference>
<feature type="transmembrane region" description="Helical" evidence="6">
    <location>
        <begin position="239"/>
        <end position="256"/>
    </location>
</feature>
<keyword evidence="3 6" id="KW-1133">Transmembrane helix</keyword>
<keyword evidence="4 6" id="KW-0472">Membrane</keyword>
<dbReference type="InterPro" id="IPR005372">
    <property type="entry name" value="UPF0182"/>
</dbReference>
<feature type="region of interest" description="Disordered" evidence="5">
    <location>
        <begin position="1"/>
        <end position="36"/>
    </location>
</feature>
<sequence>MSNPFDRPSGPSGPDGPQRPGGPGGPGAQRPAATASRRPGALVITSIVLVVGFMLLSGFASFWTERLWFGSVGYREVFTTLLLTRIGLFLVFAGLMAATVAITMAMAYRFRPVLWPGMPGMPDDGMDRYRELLAPRMGWVIGGAAAVLGLFAGASATGQWRTYSLWRHSQSFGTEDPYFNKDVGFYVFQLPFWHYIVDYVMALAVVGLMATILMNYLFGGIRLSARPGERLTSAAQIQVSALLAMFVIAKAVDYWLDRFDLVTNSGSIFTGMGYTDEKAVLPAKEILAGIAIVCALLFLANIWRRTWLLPSVGVALFALSAIILGLIVPTVVQAIRVNPNVPDREGPYIKANIDATRAAYQLDQIDVRNVGGTAVAGDGRLEALDGMTAGIPLVDPQIVSEIFEQQQQVRAYYSVPNVLDVDRYEVDGTDRAVVLGVRELDQSGLAENDQNWSNLHTAYTHGNGVIAAFANQRPEDDSSQETGIQWAEGAEVGQDTLSSLSGDDGYETRVYFGEQSPSYSIVGLDPDGGPVEFDLPRGDRSEEDVATTYDGEAGVPIGNLFNQLLYAVRFSEPNLLLSSRVHENSKILYDRNPRQMVEKVAPWLTVDSDPYPAVIDGRIQWILDGYTVTDKYPLSQRESLETMTDDALQENNGFQTLPTDEINYLRNSVKATVDAYDGTVELYEWDTEDPILKAWEAVFPDVVQPKDAIPDALAEHLRYPEDLFKAQRYQFQRYHETSASAWFEGSSRWEVPSDPQLTSRLQPPYRLFTDTGDGEEWSLTSVYVPRDKENNLAAYMAVNSDATSEDYGTVSVLELPNEPTGGPLQIANTFSTNEDVSQALLPYTTGDADRVPGNLLTVPIGDDFIYVQPVYTRREGESNFPILRFVLVSYEGRVGIDETLRGAIEDALTSSPTDGTGETPEEPTGEPTEEPSEEPAEQPTETPGENPPPGGDASVGELLQQAEAKFAEADAAQQDGDTVRWAQLMEEGRDLVDQAVSLLE</sequence>